<accession>A0A6J4MFD2</accession>
<proteinExistence type="predicted"/>
<dbReference type="AlphaFoldDB" id="A0A6J4MFD2"/>
<organism evidence="1">
    <name type="scientific">uncultured Leptolyngbya sp</name>
    <dbReference type="NCBI Taxonomy" id="332963"/>
    <lineage>
        <taxon>Bacteria</taxon>
        <taxon>Bacillati</taxon>
        <taxon>Cyanobacteriota</taxon>
        <taxon>Cyanophyceae</taxon>
        <taxon>Leptolyngbyales</taxon>
        <taxon>Leptolyngbyaceae</taxon>
        <taxon>Leptolyngbya group</taxon>
        <taxon>Leptolyngbya</taxon>
        <taxon>environmental samples</taxon>
    </lineage>
</organism>
<reference evidence="1" key="1">
    <citation type="submission" date="2020-02" db="EMBL/GenBank/DDBJ databases">
        <authorList>
            <person name="Meier V. D."/>
        </authorList>
    </citation>
    <scope>NUCLEOTIDE SEQUENCE</scope>
    <source>
        <strain evidence="1">AVDCRST_MAG94</strain>
    </source>
</reference>
<sequence length="222" mass="24419">MESKVMCSDDQANSAAKVEQALWAALLHAEGAACAWKEGEPLTEDQFTVAEDPQATIPYVWNPATPEAEPFFAALEQALPLDDWNAAEVATRSDVFFAQVNQLWSTATLQETLTQRFATRVPQQLLTAIATRAQQVLSRSVSLADQLVQCVQEALPHLAEDDLHVLARPLAYAMRGNDSPIESTLERVRSVEWDALSDVEQARLSLAIARFALAELEAEGEE</sequence>
<name>A0A6J4MFD2_9CYAN</name>
<evidence type="ECO:0000313" key="1">
    <source>
        <dbReference type="EMBL" id="CAA9358117.1"/>
    </source>
</evidence>
<gene>
    <name evidence="1" type="ORF">AVDCRST_MAG94-3193</name>
</gene>
<dbReference type="EMBL" id="CADCTY010001117">
    <property type="protein sequence ID" value="CAA9358117.1"/>
    <property type="molecule type" value="Genomic_DNA"/>
</dbReference>
<protein>
    <submittedName>
        <fullName evidence="1">Uncharacterized protein</fullName>
    </submittedName>
</protein>